<dbReference type="GO" id="GO:0005759">
    <property type="term" value="C:mitochondrial matrix"/>
    <property type="evidence" value="ECO:0007669"/>
    <property type="project" value="UniProtKB-SubCell"/>
</dbReference>
<evidence type="ECO:0000259" key="16">
    <source>
        <dbReference type="SMART" id="SM01264"/>
    </source>
</evidence>
<dbReference type="OrthoDB" id="10250783at2759"/>
<keyword evidence="10" id="KW-0862">Zinc</keyword>
<dbReference type="GO" id="GO:0051603">
    <property type="term" value="P:proteolysis involved in protein catabolic process"/>
    <property type="evidence" value="ECO:0007669"/>
    <property type="project" value="EnsemblFungi"/>
</dbReference>
<evidence type="ECO:0000256" key="15">
    <source>
        <dbReference type="ARBA" id="ARBA00045897"/>
    </source>
</evidence>
<dbReference type="InterPro" id="IPR007863">
    <property type="entry name" value="Peptidase_M16_C"/>
</dbReference>
<dbReference type="FunFam" id="3.30.830.10:FF:000013">
    <property type="entry name" value="Mitochondrial presequence protease"/>
    <property type="match status" value="1"/>
</dbReference>
<dbReference type="GO" id="GO:0034982">
    <property type="term" value="P:mitochondrial protein processing"/>
    <property type="evidence" value="ECO:0007669"/>
    <property type="project" value="EnsemblFungi"/>
</dbReference>
<evidence type="ECO:0000256" key="12">
    <source>
        <dbReference type="ARBA" id="ARBA00023049"/>
    </source>
</evidence>
<dbReference type="FunFam" id="3.30.830.10:FF:000011">
    <property type="entry name" value="Presequence protease, mitochondrial"/>
    <property type="match status" value="1"/>
</dbReference>
<comment type="similarity">
    <text evidence="4">Belongs to the peptidase M16 family. PreP subfamily.</text>
</comment>
<dbReference type="STRING" id="113226.A0A139ID87"/>
<evidence type="ECO:0000256" key="10">
    <source>
        <dbReference type="ARBA" id="ARBA00022833"/>
    </source>
</evidence>
<dbReference type="SMART" id="SM01264">
    <property type="entry name" value="M16C_associated"/>
    <property type="match status" value="1"/>
</dbReference>
<keyword evidence="7" id="KW-0645">Protease</keyword>
<dbReference type="InterPro" id="IPR011249">
    <property type="entry name" value="Metalloenz_LuxS/M16"/>
</dbReference>
<sequence>MSLSVAVLEMSPVARYVLLSIGLGMLCGRMLCWSEWRSDAARRLGSGEGGVGRANAKNCAGMAVVLSCARSISLHPSPMLAALRTSARSPRIARLHARIQALGISRRRRQYACRQYACRQYASITELSNYPRPGESLHGFTLQRSQHFSELELSALHFTHDKTGADYLHVARDDQNNAFNIAFKTNPPDATGVPHILEHTTLCGSEKYPVRDPFFKMMPRSLQNFMNAFTSSDHTYYPFATTNAQDFKNLMGVYVDATLHPLLKRSDFVQEGWRIGPENPAAPAEHDTGSDLVFKGVVYNEMKGQVSDASYLFYVRYLRHINPDINNSGGDPREMTNLTYEQLKKFHAEHYHPSNSKIFTYGDQPVESHLQFLGEELSKFEKRDVDQDLKNPITIIDGPLYVNEQGPLDPLTPPDAQYKTSTTWVTVDTSDVVETFAFQAALNILMDGYGSPLFEALIQSGLGNSFSPNTGADTQGTKIVFSVGLDGVKQENVPKVREAIFTTIKEQIAKGLEKHKVDALLHQMELGLKHKTARFGLGVVQRLATTWFNGRDPFESMAYNALMDAFKAKYAELGYLEGLLEKYLLTDNTLTFTMEPSTTYAVDVAAEEANRLKKKIAEAVKSYPSEQEAYKQLRERELELVKEQDDGRNQPLDSLPTLHASDISRQAKPIDTRESSVDNVRIQWVNKPSNGLTYFRALSLFEDLPDELRMLVPLFCDALMRIGTKSKTMGQIEDEIKAKTGGISFGTHVTTSPYETQAYEQGLGLTGFAFDRNIPAMFELLQTILLDTDFDSPNAHKMIRQLLQTDASGAVDGVASSGHRYAMKYSTSALSTKSFIDEQFGGLTQVKLIMKLAAAEENPEEMQQLINKLKTIQALAVTNVQNGGLRVALTCGSDAASSNEAALQSFINTVSASSISTPSSSLLSGPITTTPPQRFRRTLFDLPYQVSHSALAVPTGPFTAQWTAPISILAQLLTHKHLHHEIREKGGAYGGGALSRGLEGSFLMYSYRDPNPDNTLKIYNETMRWAAEKEWTERDLDEAKLSVFQALDAPQSINEEGLSQFLQGITQDLDQQRREWLLDTTVAQVKDAAESLAKKVRDESYTTILGKKEGKKFVEKEGEWAVEHMGLAPAEA</sequence>
<feature type="domain" description="Peptidase M16C associated" evidence="16">
    <location>
        <begin position="594"/>
        <end position="852"/>
    </location>
</feature>
<keyword evidence="12" id="KW-0482">Metalloprotease</keyword>
<keyword evidence="9" id="KW-0378">Hydrolase</keyword>
<dbReference type="Pfam" id="PF22516">
    <property type="entry name" value="PreP_C"/>
    <property type="match status" value="1"/>
</dbReference>
<evidence type="ECO:0000256" key="7">
    <source>
        <dbReference type="ARBA" id="ARBA00022670"/>
    </source>
</evidence>
<evidence type="ECO:0000256" key="13">
    <source>
        <dbReference type="ARBA" id="ARBA00023128"/>
    </source>
</evidence>
<evidence type="ECO:0000256" key="11">
    <source>
        <dbReference type="ARBA" id="ARBA00022946"/>
    </source>
</evidence>
<dbReference type="Pfam" id="PF00675">
    <property type="entry name" value="Peptidase_M16"/>
    <property type="match status" value="1"/>
</dbReference>
<reference evidence="17 18" key="1">
    <citation type="submission" date="2015-07" db="EMBL/GenBank/DDBJ databases">
        <title>Comparative genomics of the Sigatoka disease complex on banana suggests a link between parallel evolutionary changes in Pseudocercospora fijiensis and Pseudocercospora eumusae and increased virulence on the banana host.</title>
        <authorList>
            <person name="Chang T.-C."/>
            <person name="Salvucci A."/>
            <person name="Crous P.W."/>
            <person name="Stergiopoulos I."/>
        </authorList>
    </citation>
    <scope>NUCLEOTIDE SEQUENCE [LARGE SCALE GENOMIC DNA]</scope>
    <source>
        <strain evidence="17 18">CBS 116634</strain>
    </source>
</reference>
<dbReference type="Pfam" id="PF08367">
    <property type="entry name" value="M16C_assoc"/>
    <property type="match status" value="1"/>
</dbReference>
<evidence type="ECO:0000256" key="4">
    <source>
        <dbReference type="ARBA" id="ARBA00007575"/>
    </source>
</evidence>
<dbReference type="EMBL" id="LFZO01000142">
    <property type="protein sequence ID" value="KXT12723.1"/>
    <property type="molecule type" value="Genomic_DNA"/>
</dbReference>
<dbReference type="GO" id="GO:0004222">
    <property type="term" value="F:metalloendopeptidase activity"/>
    <property type="evidence" value="ECO:0007669"/>
    <property type="project" value="EnsemblFungi"/>
</dbReference>
<dbReference type="FunFam" id="3.30.830.10:FF:000009">
    <property type="entry name" value="Presequence protease, mitochondrial"/>
    <property type="match status" value="1"/>
</dbReference>
<keyword evidence="13" id="KW-0496">Mitochondrion</keyword>
<comment type="cofactor">
    <cofactor evidence="1">
        <name>Zn(2+)</name>
        <dbReference type="ChEBI" id="CHEBI:29105"/>
    </cofactor>
</comment>
<keyword evidence="8" id="KW-0479">Metal-binding</keyword>
<keyword evidence="18" id="KW-1185">Reference proteome</keyword>
<protein>
    <recommendedName>
        <fullName evidence="6">Presequence protease, mitochondrial</fullName>
    </recommendedName>
    <alternativeName>
        <fullName evidence="14">Pitrilysin metalloproteinase</fullName>
    </alternativeName>
</protein>
<dbReference type="SUPFAM" id="SSF63411">
    <property type="entry name" value="LuxS/MPP-like metallohydrolase"/>
    <property type="match status" value="4"/>
</dbReference>
<dbReference type="GO" id="GO:0004176">
    <property type="term" value="F:ATP-dependent peptidase activity"/>
    <property type="evidence" value="ECO:0007669"/>
    <property type="project" value="EnsemblFungi"/>
</dbReference>
<comment type="subcellular location">
    <subcellularLocation>
        <location evidence="3">Mitochondrion intermembrane space</location>
    </subcellularLocation>
    <subcellularLocation>
        <location evidence="2">Mitochondrion matrix</location>
    </subcellularLocation>
</comment>
<evidence type="ECO:0000256" key="1">
    <source>
        <dbReference type="ARBA" id="ARBA00001947"/>
    </source>
</evidence>
<evidence type="ECO:0000256" key="8">
    <source>
        <dbReference type="ARBA" id="ARBA00022723"/>
    </source>
</evidence>
<dbReference type="Pfam" id="PF05193">
    <property type="entry name" value="Peptidase_M16_C"/>
    <property type="match status" value="1"/>
</dbReference>
<evidence type="ECO:0000256" key="5">
    <source>
        <dbReference type="ARBA" id="ARBA00011853"/>
    </source>
</evidence>
<dbReference type="GO" id="GO:0008270">
    <property type="term" value="F:zinc ion binding"/>
    <property type="evidence" value="ECO:0007669"/>
    <property type="project" value="EnsemblFungi"/>
</dbReference>
<evidence type="ECO:0000256" key="14">
    <source>
        <dbReference type="ARBA" id="ARBA00034552"/>
    </source>
</evidence>
<evidence type="ECO:0000313" key="18">
    <source>
        <dbReference type="Proteomes" id="UP000073492"/>
    </source>
</evidence>
<evidence type="ECO:0000256" key="6">
    <source>
        <dbReference type="ARBA" id="ARBA00020167"/>
    </source>
</evidence>
<dbReference type="InterPro" id="IPR013578">
    <property type="entry name" value="Peptidase_M16C_assoc"/>
</dbReference>
<dbReference type="GO" id="GO:0005758">
    <property type="term" value="C:mitochondrial intermembrane space"/>
    <property type="evidence" value="ECO:0007669"/>
    <property type="project" value="UniProtKB-SubCell"/>
</dbReference>
<dbReference type="InterPro" id="IPR011765">
    <property type="entry name" value="Pept_M16_N"/>
</dbReference>
<organism evidence="17 18">
    <name type="scientific">Pseudocercospora musae</name>
    <dbReference type="NCBI Taxonomy" id="113226"/>
    <lineage>
        <taxon>Eukaryota</taxon>
        <taxon>Fungi</taxon>
        <taxon>Dikarya</taxon>
        <taxon>Ascomycota</taxon>
        <taxon>Pezizomycotina</taxon>
        <taxon>Dothideomycetes</taxon>
        <taxon>Dothideomycetidae</taxon>
        <taxon>Mycosphaerellales</taxon>
        <taxon>Mycosphaerellaceae</taxon>
        <taxon>Pseudocercospora</taxon>
    </lineage>
</organism>
<dbReference type="InterPro" id="IPR055130">
    <property type="entry name" value="PreP_C"/>
</dbReference>
<name>A0A139ID87_9PEZI</name>
<evidence type="ECO:0000256" key="9">
    <source>
        <dbReference type="ARBA" id="ARBA00022801"/>
    </source>
</evidence>
<comment type="subunit">
    <text evidence="5">Monomer and homodimer; homodimerization is induced by binding of the substrate.</text>
</comment>
<dbReference type="Proteomes" id="UP000073492">
    <property type="component" value="Unassembled WGS sequence"/>
</dbReference>
<dbReference type="PANTHER" id="PTHR43016">
    <property type="entry name" value="PRESEQUENCE PROTEASE"/>
    <property type="match status" value="1"/>
</dbReference>
<accession>A0A139ID87</accession>
<keyword evidence="11" id="KW-0809">Transit peptide</keyword>
<dbReference type="PANTHER" id="PTHR43016:SF13">
    <property type="entry name" value="PRESEQUENCE PROTEASE, MITOCHONDRIAL"/>
    <property type="match status" value="1"/>
</dbReference>
<evidence type="ECO:0000256" key="3">
    <source>
        <dbReference type="ARBA" id="ARBA00004569"/>
    </source>
</evidence>
<evidence type="ECO:0000313" key="17">
    <source>
        <dbReference type="EMBL" id="KXT12723.1"/>
    </source>
</evidence>
<comment type="caution">
    <text evidence="17">The sequence shown here is derived from an EMBL/GenBank/DDBJ whole genome shotgun (WGS) entry which is preliminary data.</text>
</comment>
<comment type="function">
    <text evidence="15">Degrades mitochondrial transit peptides after their cleavage in the intermembrane space or in the matrix, and presequence peptides; clearance of these peptides is required to keep the presequence processing machinery running. Preferentially cleaves the N-terminal side of paired basic amino acid residues. Also degrades other unstructured peptides. May function as an ATP-dependent peptidase as opposed to a metalloendopeptidase.</text>
</comment>
<gene>
    <name evidence="17" type="ORF">AC579_5214</name>
</gene>
<proteinExistence type="inferred from homology"/>
<dbReference type="AlphaFoldDB" id="A0A139ID87"/>
<dbReference type="Gene3D" id="3.30.830.10">
    <property type="entry name" value="Metalloenzyme, LuxS/M16 peptidase-like"/>
    <property type="match status" value="4"/>
</dbReference>
<evidence type="ECO:0000256" key="2">
    <source>
        <dbReference type="ARBA" id="ARBA00004305"/>
    </source>
</evidence>